<dbReference type="RefSeq" id="WP_146353223.1">
    <property type="nucleotide sequence ID" value="NZ_VOBR01000010.1"/>
</dbReference>
<dbReference type="AlphaFoldDB" id="A0A563EUZ4"/>
<keyword evidence="2" id="KW-1185">Reference proteome</keyword>
<evidence type="ECO:0000313" key="2">
    <source>
        <dbReference type="Proteomes" id="UP000316639"/>
    </source>
</evidence>
<comment type="caution">
    <text evidence="1">The sequence shown here is derived from an EMBL/GenBank/DDBJ whole genome shotgun (WGS) entry which is preliminary data.</text>
</comment>
<accession>A0A563EUZ4</accession>
<dbReference type="Proteomes" id="UP000316639">
    <property type="component" value="Unassembled WGS sequence"/>
</dbReference>
<gene>
    <name evidence="1" type="ORF">FKR81_18040</name>
</gene>
<evidence type="ECO:0000313" key="1">
    <source>
        <dbReference type="EMBL" id="TWP50974.1"/>
    </source>
</evidence>
<sequence>MTWARPAFSPEAETGRFAEARALEKVHTDIQNGKAARTVACHSWDAQDCADLLEMLGLTAEEGKTVERV</sequence>
<protein>
    <submittedName>
        <fullName evidence="1">Uncharacterized protein</fullName>
    </submittedName>
</protein>
<reference evidence="1 2" key="1">
    <citation type="submission" date="2019-07" db="EMBL/GenBank/DDBJ databases">
        <title>Lentzea xizangensis sp. nov., isolated from Qinghai-Tibetan Plateau Soils.</title>
        <authorList>
            <person name="Huang J."/>
        </authorList>
    </citation>
    <scope>NUCLEOTIDE SEQUENCE [LARGE SCALE GENOMIC DNA]</scope>
    <source>
        <strain evidence="1 2">FXJ1.1311</strain>
    </source>
</reference>
<organism evidence="1 2">
    <name type="scientific">Lentzea tibetensis</name>
    <dbReference type="NCBI Taxonomy" id="2591470"/>
    <lineage>
        <taxon>Bacteria</taxon>
        <taxon>Bacillati</taxon>
        <taxon>Actinomycetota</taxon>
        <taxon>Actinomycetes</taxon>
        <taxon>Pseudonocardiales</taxon>
        <taxon>Pseudonocardiaceae</taxon>
        <taxon>Lentzea</taxon>
    </lineage>
</organism>
<dbReference type="EMBL" id="VOBR01000010">
    <property type="protein sequence ID" value="TWP50974.1"/>
    <property type="molecule type" value="Genomic_DNA"/>
</dbReference>
<name>A0A563EUZ4_9PSEU</name>
<proteinExistence type="predicted"/>
<dbReference type="OrthoDB" id="4560958at2"/>